<evidence type="ECO:0000313" key="1">
    <source>
        <dbReference type="EMBL" id="CAI0647757.1"/>
    </source>
</evidence>
<dbReference type="AlphaFoldDB" id="A0A9W4W9E6"/>
<sequence length="239" mass="27690">MSTWRDLMCLVGKSNIDFDRTARSIFQHMLLVDYGMVAHPVRVERFFDDQGRPTGDAWKRDWPIWHTICAVVSEMAQSCAQVEPDKFIIRSASNWFWRLSFLSPARSCIGARSHYEYDLALMLHHYHTRPTYLQPQEYWKGQTGYQGILQELIEDVPRVGTERLMRKLSVDLNENIDKFVADPAKGKTMKQIAKGIAARYGIELVAPKTRGLGTPLIELYYRNGVLKKEEKEEYPCSVQ</sequence>
<proteinExistence type="predicted"/>
<protein>
    <submittedName>
        <fullName evidence="1">Uncharacterized protein</fullName>
    </submittedName>
</protein>
<name>A0A9W4W9E6_9PEZI</name>
<organism evidence="1 2">
    <name type="scientific">Colletotrichum noveboracense</name>
    <dbReference type="NCBI Taxonomy" id="2664923"/>
    <lineage>
        <taxon>Eukaryota</taxon>
        <taxon>Fungi</taxon>
        <taxon>Dikarya</taxon>
        <taxon>Ascomycota</taxon>
        <taxon>Pezizomycotina</taxon>
        <taxon>Sordariomycetes</taxon>
        <taxon>Hypocreomycetidae</taxon>
        <taxon>Glomerellales</taxon>
        <taxon>Glomerellaceae</taxon>
        <taxon>Colletotrichum</taxon>
        <taxon>Colletotrichum gloeosporioides species complex</taxon>
    </lineage>
</organism>
<keyword evidence="2" id="KW-1185">Reference proteome</keyword>
<reference evidence="1" key="1">
    <citation type="submission" date="2022-08" db="EMBL/GenBank/DDBJ databases">
        <authorList>
            <person name="Giroux E."/>
            <person name="Giroux E."/>
        </authorList>
    </citation>
    <scope>NUCLEOTIDE SEQUENCE</scope>
    <source>
        <strain evidence="1">H1091258</strain>
    </source>
</reference>
<gene>
    <name evidence="1" type="ORF">CGXH109_LOCUS68894</name>
</gene>
<dbReference type="EMBL" id="CAMGZC010000470">
    <property type="protein sequence ID" value="CAI0647757.1"/>
    <property type="molecule type" value="Genomic_DNA"/>
</dbReference>
<comment type="caution">
    <text evidence="1">The sequence shown here is derived from an EMBL/GenBank/DDBJ whole genome shotgun (WGS) entry which is preliminary data.</text>
</comment>
<accession>A0A9W4W9E6</accession>
<evidence type="ECO:0000313" key="2">
    <source>
        <dbReference type="Proteomes" id="UP001152533"/>
    </source>
</evidence>
<dbReference type="Proteomes" id="UP001152533">
    <property type="component" value="Unassembled WGS sequence"/>
</dbReference>